<evidence type="ECO:0000259" key="1">
    <source>
        <dbReference type="Pfam" id="PF09133"/>
    </source>
</evidence>
<dbReference type="PANTHER" id="PTHR16124:SF3">
    <property type="entry name" value="MIS18-BINDING PROTEIN 1"/>
    <property type="match status" value="1"/>
</dbReference>
<gene>
    <name evidence="2" type="ORF">N341_09889</name>
</gene>
<accession>A0A093HQJ7</accession>
<feature type="non-terminal residue" evidence="2">
    <location>
        <position position="101"/>
    </location>
</feature>
<evidence type="ECO:0000313" key="3">
    <source>
        <dbReference type="Proteomes" id="UP000054190"/>
    </source>
</evidence>
<dbReference type="PANTHER" id="PTHR16124">
    <property type="entry name" value="MIS18-BINDING PROTEIN 1"/>
    <property type="match status" value="1"/>
</dbReference>
<name>A0A093HQJ7_TYTAL</name>
<protein>
    <submittedName>
        <fullName evidence="2">Mis18-binding protein 1</fullName>
    </submittedName>
</protein>
<dbReference type="EMBL" id="KK395168">
    <property type="protein sequence ID" value="KFV56858.1"/>
    <property type="molecule type" value="Genomic_DNA"/>
</dbReference>
<dbReference type="Proteomes" id="UP000054190">
    <property type="component" value="Unassembled WGS sequence"/>
</dbReference>
<dbReference type="Pfam" id="PF09133">
    <property type="entry name" value="SANTA"/>
    <property type="match status" value="1"/>
</dbReference>
<evidence type="ECO:0000313" key="2">
    <source>
        <dbReference type="EMBL" id="KFV56858.1"/>
    </source>
</evidence>
<reference evidence="2 3" key="1">
    <citation type="submission" date="2014-04" db="EMBL/GenBank/DDBJ databases">
        <title>Genome evolution of avian class.</title>
        <authorList>
            <person name="Zhang G."/>
            <person name="Li C."/>
        </authorList>
    </citation>
    <scope>NUCLEOTIDE SEQUENCE [LARGE SCALE GENOMIC DNA]</scope>
    <source>
        <strain evidence="2">BGI_N341</strain>
    </source>
</reference>
<dbReference type="GO" id="GO:0000775">
    <property type="term" value="C:chromosome, centromeric region"/>
    <property type="evidence" value="ECO:0007669"/>
    <property type="project" value="TreeGrafter"/>
</dbReference>
<proteinExistence type="predicted"/>
<feature type="domain" description="SANTA" evidence="1">
    <location>
        <begin position="4"/>
        <end position="90"/>
    </location>
</feature>
<feature type="non-terminal residue" evidence="2">
    <location>
        <position position="1"/>
    </location>
</feature>
<keyword evidence="3" id="KW-1185">Reference proteome</keyword>
<dbReference type="AlphaFoldDB" id="A0A093HQJ7"/>
<dbReference type="InterPro" id="IPR015216">
    <property type="entry name" value="SANTA"/>
</dbReference>
<sequence>QKIVYLTHWRIKVLDGSAAVCVEGKEKDMKDELWCSSAIVERVARNKVKSSSGWTYSLHGKINSDLMRKEGFPYHFIRRFAYGFPQNWAECVEKFLEEKRR</sequence>
<organism evidence="2 3">
    <name type="scientific">Tyto alba</name>
    <name type="common">Barn owl</name>
    <dbReference type="NCBI Taxonomy" id="56313"/>
    <lineage>
        <taxon>Eukaryota</taxon>
        <taxon>Metazoa</taxon>
        <taxon>Chordata</taxon>
        <taxon>Craniata</taxon>
        <taxon>Vertebrata</taxon>
        <taxon>Euteleostomi</taxon>
        <taxon>Archelosauria</taxon>
        <taxon>Archosauria</taxon>
        <taxon>Dinosauria</taxon>
        <taxon>Saurischia</taxon>
        <taxon>Theropoda</taxon>
        <taxon>Coelurosauria</taxon>
        <taxon>Aves</taxon>
        <taxon>Neognathae</taxon>
        <taxon>Neoaves</taxon>
        <taxon>Telluraves</taxon>
        <taxon>Strigiformes</taxon>
        <taxon>Tytonidae</taxon>
        <taxon>Tyto</taxon>
    </lineage>
</organism>
<dbReference type="InterPro" id="IPR039110">
    <property type="entry name" value="KNL2-like"/>
</dbReference>